<protein>
    <submittedName>
        <fullName evidence="2">Ribosome-associated protein</fullName>
    </submittedName>
</protein>
<dbReference type="EMBL" id="PDJD01000001">
    <property type="protein sequence ID" value="PFG19402.1"/>
    <property type="molecule type" value="Genomic_DNA"/>
</dbReference>
<gene>
    <name evidence="2" type="ORF">ATL40_0962</name>
</gene>
<proteinExistence type="predicted"/>
<dbReference type="AlphaFoldDB" id="A0A2A9D0D5"/>
<dbReference type="Gene3D" id="3.10.290.10">
    <property type="entry name" value="RNA-binding S4 domain"/>
    <property type="match status" value="1"/>
</dbReference>
<dbReference type="SUPFAM" id="SSF55174">
    <property type="entry name" value="Alpha-L RNA-binding motif"/>
    <property type="match status" value="1"/>
</dbReference>
<keyword evidence="1" id="KW-0694">RNA-binding</keyword>
<keyword evidence="3" id="KW-1185">Reference proteome</keyword>
<comment type="caution">
    <text evidence="2">The sequence shown here is derived from an EMBL/GenBank/DDBJ whole genome shotgun (WGS) entry which is preliminary data.</text>
</comment>
<name>A0A2A9D0D5_9MICO</name>
<dbReference type="PROSITE" id="PS50889">
    <property type="entry name" value="S4"/>
    <property type="match status" value="1"/>
</dbReference>
<organism evidence="2 3">
    <name type="scientific">Serinibacter salmoneus</name>
    <dbReference type="NCBI Taxonomy" id="556530"/>
    <lineage>
        <taxon>Bacteria</taxon>
        <taxon>Bacillati</taxon>
        <taxon>Actinomycetota</taxon>
        <taxon>Actinomycetes</taxon>
        <taxon>Micrococcales</taxon>
        <taxon>Beutenbergiaceae</taxon>
        <taxon>Serinibacter</taxon>
    </lineage>
</organism>
<sequence>MGGMEIEIRDETIRLGQLLKLAGIVEDGAAVKELLADEAVRVDGALETRRGAQVRRGSVVEVDLPGGVERVTVAGD</sequence>
<dbReference type="InterPro" id="IPR036986">
    <property type="entry name" value="S4_RNA-bd_sf"/>
</dbReference>
<dbReference type="GO" id="GO:0003723">
    <property type="term" value="F:RNA binding"/>
    <property type="evidence" value="ECO:0007669"/>
    <property type="project" value="UniProtKB-KW"/>
</dbReference>
<reference evidence="2 3" key="1">
    <citation type="submission" date="2017-10" db="EMBL/GenBank/DDBJ databases">
        <title>Sequencing the genomes of 1000 actinobacteria strains.</title>
        <authorList>
            <person name="Klenk H.-P."/>
        </authorList>
    </citation>
    <scope>NUCLEOTIDE SEQUENCE [LARGE SCALE GENOMIC DNA]</scope>
    <source>
        <strain evidence="2 3">DSM 21801</strain>
    </source>
</reference>
<dbReference type="Proteomes" id="UP000224915">
    <property type="component" value="Unassembled WGS sequence"/>
</dbReference>
<dbReference type="OrthoDB" id="9811532at2"/>
<evidence type="ECO:0000256" key="1">
    <source>
        <dbReference type="PROSITE-ProRule" id="PRU00182"/>
    </source>
</evidence>
<evidence type="ECO:0000313" key="3">
    <source>
        <dbReference type="Proteomes" id="UP000224915"/>
    </source>
</evidence>
<accession>A0A2A9D0D5</accession>
<evidence type="ECO:0000313" key="2">
    <source>
        <dbReference type="EMBL" id="PFG19402.1"/>
    </source>
</evidence>
<dbReference type="Pfam" id="PF13275">
    <property type="entry name" value="S4_2"/>
    <property type="match status" value="1"/>
</dbReference>